<evidence type="ECO:0000313" key="1">
    <source>
        <dbReference type="EMBL" id="GMG56295.1"/>
    </source>
</evidence>
<name>A0A9W6Z4V5_AMBMO</name>
<accession>A0A9W6Z4V5</accession>
<keyword evidence="2" id="KW-1185">Reference proteome</keyword>
<gene>
    <name evidence="1" type="ORF">Amon01_000836200</name>
</gene>
<sequence>MSHVVRFPFQLNLNFRNFINENGSRIKNQESRIKLQESRIKLRSSFKQLYIDRIFEVKDSSAHLQKQTSSTLNFKYPTCIGIEVFAASSFNDQGCAYRKYVAKPSNRPCSEAQPCLKLSS</sequence>
<dbReference type="EMBL" id="BSXU01007193">
    <property type="protein sequence ID" value="GMG56295.1"/>
    <property type="molecule type" value="Genomic_DNA"/>
</dbReference>
<evidence type="ECO:0000313" key="2">
    <source>
        <dbReference type="Proteomes" id="UP001165063"/>
    </source>
</evidence>
<protein>
    <submittedName>
        <fullName evidence="1">Unnamed protein product</fullName>
    </submittedName>
</protein>
<reference evidence="1" key="1">
    <citation type="submission" date="2023-04" db="EMBL/GenBank/DDBJ databases">
        <title>Ambrosiozyma monospora NBRC 1965.</title>
        <authorList>
            <person name="Ichikawa N."/>
            <person name="Sato H."/>
            <person name="Tonouchi N."/>
        </authorList>
    </citation>
    <scope>NUCLEOTIDE SEQUENCE</scope>
    <source>
        <strain evidence="1">NBRC 1965</strain>
    </source>
</reference>
<organism evidence="1 2">
    <name type="scientific">Ambrosiozyma monospora</name>
    <name type="common">Yeast</name>
    <name type="synonym">Endomycopsis monosporus</name>
    <dbReference type="NCBI Taxonomy" id="43982"/>
    <lineage>
        <taxon>Eukaryota</taxon>
        <taxon>Fungi</taxon>
        <taxon>Dikarya</taxon>
        <taxon>Ascomycota</taxon>
        <taxon>Saccharomycotina</taxon>
        <taxon>Pichiomycetes</taxon>
        <taxon>Pichiales</taxon>
        <taxon>Pichiaceae</taxon>
        <taxon>Ambrosiozyma</taxon>
    </lineage>
</organism>
<comment type="caution">
    <text evidence="1">The sequence shown here is derived from an EMBL/GenBank/DDBJ whole genome shotgun (WGS) entry which is preliminary data.</text>
</comment>
<proteinExistence type="predicted"/>
<dbReference type="AlphaFoldDB" id="A0A9W6Z4V5"/>
<dbReference type="Proteomes" id="UP001165063">
    <property type="component" value="Unassembled WGS sequence"/>
</dbReference>